<sequence length="154" mass="16411">MIKSMKLFALALVVALAPMHAMADNHKEKKADKGNQVDEVLVILSSDSLQTQGMAMVLSNTMAEKGAKVNVLLCDAAGDLALKSYSGDALAPKDVTPGQMMRGLMKAGGSVKVCALYLPNSEYSKNDLVDGVGVAMPPEMAGQMLDRKMRTFTF</sequence>
<reference evidence="2 3" key="1">
    <citation type="submission" date="2016-10" db="EMBL/GenBank/DDBJ databases">
        <authorList>
            <person name="de Groot N.N."/>
        </authorList>
    </citation>
    <scope>NUCLEOTIDE SEQUENCE [LARGE SCALE GENOMIC DNA]</scope>
    <source>
        <strain evidence="2 3">IBRC-M 10445</strain>
    </source>
</reference>
<evidence type="ECO:0008006" key="4">
    <source>
        <dbReference type="Google" id="ProtNLM"/>
    </source>
</evidence>
<dbReference type="EMBL" id="FOSC01000004">
    <property type="protein sequence ID" value="SFJ62951.1"/>
    <property type="molecule type" value="Genomic_DNA"/>
</dbReference>
<dbReference type="SUPFAM" id="SSF75169">
    <property type="entry name" value="DsrEFH-like"/>
    <property type="match status" value="1"/>
</dbReference>
<keyword evidence="3" id="KW-1185">Reference proteome</keyword>
<feature type="chain" id="PRO_5011498795" description="DsrE/DsrF-like family protein" evidence="1">
    <location>
        <begin position="24"/>
        <end position="154"/>
    </location>
</feature>
<dbReference type="OrthoDB" id="7361822at2"/>
<evidence type="ECO:0000256" key="1">
    <source>
        <dbReference type="SAM" id="SignalP"/>
    </source>
</evidence>
<protein>
    <recommendedName>
        <fullName evidence="4">DsrE/DsrF-like family protein</fullName>
    </recommendedName>
</protein>
<keyword evidence="1" id="KW-0732">Signal</keyword>
<evidence type="ECO:0000313" key="2">
    <source>
        <dbReference type="EMBL" id="SFJ62951.1"/>
    </source>
</evidence>
<dbReference type="Gene3D" id="3.40.1260.10">
    <property type="entry name" value="DsrEFH-like"/>
    <property type="match status" value="1"/>
</dbReference>
<accession>A0A1I3SZE3</accession>
<feature type="signal peptide" evidence="1">
    <location>
        <begin position="1"/>
        <end position="23"/>
    </location>
</feature>
<organism evidence="2 3">
    <name type="scientific">Marinobacter persicus</name>
    <dbReference type="NCBI Taxonomy" id="930118"/>
    <lineage>
        <taxon>Bacteria</taxon>
        <taxon>Pseudomonadati</taxon>
        <taxon>Pseudomonadota</taxon>
        <taxon>Gammaproteobacteria</taxon>
        <taxon>Pseudomonadales</taxon>
        <taxon>Marinobacteraceae</taxon>
        <taxon>Marinobacter</taxon>
    </lineage>
</organism>
<gene>
    <name evidence="2" type="ORF">SAMN05216429_104115</name>
</gene>
<dbReference type="Proteomes" id="UP000199445">
    <property type="component" value="Unassembled WGS sequence"/>
</dbReference>
<dbReference type="InterPro" id="IPR027396">
    <property type="entry name" value="DsrEFH-like"/>
</dbReference>
<dbReference type="RefSeq" id="WP_091702827.1">
    <property type="nucleotide sequence ID" value="NZ_BMYN01000001.1"/>
</dbReference>
<proteinExistence type="predicted"/>
<dbReference type="AlphaFoldDB" id="A0A1I3SZE3"/>
<name>A0A1I3SZE3_9GAMM</name>
<evidence type="ECO:0000313" key="3">
    <source>
        <dbReference type="Proteomes" id="UP000199445"/>
    </source>
</evidence>